<protein>
    <recommendedName>
        <fullName evidence="5">Pre-mRNA-splicing factor CWC26</fullName>
    </recommendedName>
</protein>
<dbReference type="PANTHER" id="PTHR31809">
    <property type="entry name" value="BUD13 HOMOLOG"/>
    <property type="match status" value="1"/>
</dbReference>
<dbReference type="OrthoDB" id="312697at2759"/>
<dbReference type="PANTHER" id="PTHR31809:SF0">
    <property type="entry name" value="BUD13 HOMOLOG"/>
    <property type="match status" value="1"/>
</dbReference>
<dbReference type="GO" id="GO:0070274">
    <property type="term" value="C:RES complex"/>
    <property type="evidence" value="ECO:0007669"/>
    <property type="project" value="TreeGrafter"/>
</dbReference>
<evidence type="ECO:0000256" key="2">
    <source>
        <dbReference type="SAM" id="MobiDB-lite"/>
    </source>
</evidence>
<dbReference type="EMBL" id="MPUH01000187">
    <property type="protein sequence ID" value="OMJ87046.1"/>
    <property type="molecule type" value="Genomic_DNA"/>
</dbReference>
<dbReference type="AlphaFoldDB" id="A0A1R2CDK3"/>
<feature type="region of interest" description="Disordered" evidence="2">
    <location>
        <begin position="1"/>
        <end position="22"/>
    </location>
</feature>
<dbReference type="GO" id="GO:0000398">
    <property type="term" value="P:mRNA splicing, via spliceosome"/>
    <property type="evidence" value="ECO:0007669"/>
    <property type="project" value="TreeGrafter"/>
</dbReference>
<evidence type="ECO:0000313" key="4">
    <source>
        <dbReference type="Proteomes" id="UP000187209"/>
    </source>
</evidence>
<dbReference type="GO" id="GO:0003723">
    <property type="term" value="F:RNA binding"/>
    <property type="evidence" value="ECO:0007669"/>
    <property type="project" value="TreeGrafter"/>
</dbReference>
<comment type="caution">
    <text evidence="3">The sequence shown here is derived from an EMBL/GenBank/DDBJ whole genome shotgun (WGS) entry which is preliminary data.</text>
</comment>
<gene>
    <name evidence="3" type="ORF">SteCoe_11287</name>
</gene>
<dbReference type="Pfam" id="PF09736">
    <property type="entry name" value="Bud13"/>
    <property type="match status" value="1"/>
</dbReference>
<reference evidence="3 4" key="1">
    <citation type="submission" date="2016-11" db="EMBL/GenBank/DDBJ databases">
        <title>The macronuclear genome of Stentor coeruleus: a giant cell with tiny introns.</title>
        <authorList>
            <person name="Slabodnick M."/>
            <person name="Ruby J.G."/>
            <person name="Reiff S.B."/>
            <person name="Swart E.C."/>
            <person name="Gosai S."/>
            <person name="Prabakaran S."/>
            <person name="Witkowska E."/>
            <person name="Larue G.E."/>
            <person name="Fisher S."/>
            <person name="Freeman R.M."/>
            <person name="Gunawardena J."/>
            <person name="Chu W."/>
            <person name="Stover N.A."/>
            <person name="Gregory B.D."/>
            <person name="Nowacki M."/>
            <person name="Derisi J."/>
            <person name="Roy S.W."/>
            <person name="Marshall W.F."/>
            <person name="Sood P."/>
        </authorList>
    </citation>
    <scope>NUCLEOTIDE SEQUENCE [LARGE SCALE GENOMIC DNA]</scope>
    <source>
        <strain evidence="3">WM001</strain>
    </source>
</reference>
<feature type="region of interest" description="Disordered" evidence="2">
    <location>
        <begin position="34"/>
        <end position="72"/>
    </location>
</feature>
<dbReference type="GO" id="GO:0005684">
    <property type="term" value="C:U2-type spliceosomal complex"/>
    <property type="evidence" value="ECO:0007669"/>
    <property type="project" value="TreeGrafter"/>
</dbReference>
<evidence type="ECO:0000313" key="3">
    <source>
        <dbReference type="EMBL" id="OMJ87046.1"/>
    </source>
</evidence>
<evidence type="ECO:0008006" key="5">
    <source>
        <dbReference type="Google" id="ProtNLM"/>
    </source>
</evidence>
<sequence>MSNIRNLMELYSSKPSDKSLESYKQKLLNRKTSLNPIFKQTEKPENWVGYSSSSPSERLDSESENEEKSENYVEKLSKGIVIDENTRKVKSKEYKSSEDIKWLGIKPTHIESHSLAPIDNPKTIYRDSKGVIIDENAEKKKNPNEERLKKWAGGEVQIAARKQMEDMIEKEKTLPFARHDIDDEFKLELKKRTRFGDPLANFAIEDSVKKQKFMWENRFNIAPGKMWDGVDRTNGFEERWLAKQGRKVWENSVAYKTFASEL</sequence>
<name>A0A1R2CDK3_9CILI</name>
<dbReference type="InterPro" id="IPR051112">
    <property type="entry name" value="CWC26_splicing_factor"/>
</dbReference>
<organism evidence="3 4">
    <name type="scientific">Stentor coeruleus</name>
    <dbReference type="NCBI Taxonomy" id="5963"/>
    <lineage>
        <taxon>Eukaryota</taxon>
        <taxon>Sar</taxon>
        <taxon>Alveolata</taxon>
        <taxon>Ciliophora</taxon>
        <taxon>Postciliodesmatophora</taxon>
        <taxon>Heterotrichea</taxon>
        <taxon>Heterotrichida</taxon>
        <taxon>Stentoridae</taxon>
        <taxon>Stentor</taxon>
    </lineage>
</organism>
<keyword evidence="4" id="KW-1185">Reference proteome</keyword>
<feature type="compositionally biased region" description="Basic and acidic residues" evidence="2">
    <location>
        <begin position="57"/>
        <end position="72"/>
    </location>
</feature>
<comment type="similarity">
    <text evidence="1">Belongs to the CWC26 family.</text>
</comment>
<proteinExistence type="inferred from homology"/>
<accession>A0A1R2CDK3</accession>
<evidence type="ECO:0000256" key="1">
    <source>
        <dbReference type="ARBA" id="ARBA00011069"/>
    </source>
</evidence>
<dbReference type="InterPro" id="IPR018609">
    <property type="entry name" value="Bud13"/>
</dbReference>
<dbReference type="Proteomes" id="UP000187209">
    <property type="component" value="Unassembled WGS sequence"/>
</dbReference>